<name>A0A9W6GZQ3_9HYPH</name>
<sequence>MRTILFAAAIIVATAGTAAADCNAEIEKTKSDWAALKLEPGSKPSSMEKGIGGHEHITAAVTSMRIHLEKAEDLCKAGNEHEALLHLNVIRAFLDLPEFQHPKSHLYLYNGGKKQ</sequence>
<organism evidence="2 3">
    <name type="scientific">Methylocystis echinoides</name>
    <dbReference type="NCBI Taxonomy" id="29468"/>
    <lineage>
        <taxon>Bacteria</taxon>
        <taxon>Pseudomonadati</taxon>
        <taxon>Pseudomonadota</taxon>
        <taxon>Alphaproteobacteria</taxon>
        <taxon>Hyphomicrobiales</taxon>
        <taxon>Methylocystaceae</taxon>
        <taxon>Methylocystis</taxon>
    </lineage>
</organism>
<dbReference type="AlphaFoldDB" id="A0A9W6GZQ3"/>
<protein>
    <submittedName>
        <fullName evidence="2">Uncharacterized protein</fullName>
    </submittedName>
</protein>
<evidence type="ECO:0000313" key="2">
    <source>
        <dbReference type="EMBL" id="GLI95830.1"/>
    </source>
</evidence>
<proteinExistence type="predicted"/>
<dbReference type="Proteomes" id="UP001144323">
    <property type="component" value="Unassembled WGS sequence"/>
</dbReference>
<comment type="caution">
    <text evidence="2">The sequence shown here is derived from an EMBL/GenBank/DDBJ whole genome shotgun (WGS) entry which is preliminary data.</text>
</comment>
<dbReference type="EMBL" id="BSEC01000005">
    <property type="protein sequence ID" value="GLI95830.1"/>
    <property type="molecule type" value="Genomic_DNA"/>
</dbReference>
<keyword evidence="3" id="KW-1185">Reference proteome</keyword>
<gene>
    <name evidence="2" type="ORF">LMG27198_48220</name>
</gene>
<keyword evidence="1" id="KW-0732">Signal</keyword>
<reference evidence="2" key="1">
    <citation type="journal article" date="2023" name="Int. J. Syst. Evol. Microbiol.">
        <title>Methylocystis iwaonis sp. nov., a type II methane-oxidizing bacterium from surface soil of a rice paddy field in Japan, and emended description of the genus Methylocystis (ex Whittenbury et al. 1970) Bowman et al. 1993.</title>
        <authorList>
            <person name="Kaise H."/>
            <person name="Sawadogo J.B."/>
            <person name="Alam M.S."/>
            <person name="Ueno C."/>
            <person name="Dianou D."/>
            <person name="Shinjo R."/>
            <person name="Asakawa S."/>
        </authorList>
    </citation>
    <scope>NUCLEOTIDE SEQUENCE</scope>
    <source>
        <strain evidence="2">LMG27198</strain>
    </source>
</reference>
<feature type="signal peptide" evidence="1">
    <location>
        <begin position="1"/>
        <end position="20"/>
    </location>
</feature>
<feature type="chain" id="PRO_5040815353" evidence="1">
    <location>
        <begin position="21"/>
        <end position="115"/>
    </location>
</feature>
<dbReference type="RefSeq" id="WP_281806866.1">
    <property type="nucleotide sequence ID" value="NZ_BSEC01000005.1"/>
</dbReference>
<evidence type="ECO:0000256" key="1">
    <source>
        <dbReference type="SAM" id="SignalP"/>
    </source>
</evidence>
<accession>A0A9W6GZQ3</accession>
<evidence type="ECO:0000313" key="3">
    <source>
        <dbReference type="Proteomes" id="UP001144323"/>
    </source>
</evidence>